<evidence type="ECO:0000313" key="1">
    <source>
        <dbReference type="EMBL" id="KFV66826.1"/>
    </source>
</evidence>
<dbReference type="GO" id="GO:0016176">
    <property type="term" value="F:superoxide-generating NADPH oxidase activator activity"/>
    <property type="evidence" value="ECO:0007669"/>
    <property type="project" value="TreeGrafter"/>
</dbReference>
<organism evidence="1 2">
    <name type="scientific">Dryobates pubescens</name>
    <name type="common">Downy woodpecker</name>
    <name type="synonym">Picoides pubescens</name>
    <dbReference type="NCBI Taxonomy" id="118200"/>
    <lineage>
        <taxon>Eukaryota</taxon>
        <taxon>Metazoa</taxon>
        <taxon>Chordata</taxon>
        <taxon>Craniata</taxon>
        <taxon>Vertebrata</taxon>
        <taxon>Euteleostomi</taxon>
        <taxon>Archelosauria</taxon>
        <taxon>Archosauria</taxon>
        <taxon>Dinosauria</taxon>
        <taxon>Saurischia</taxon>
        <taxon>Theropoda</taxon>
        <taxon>Coelurosauria</taxon>
        <taxon>Aves</taxon>
        <taxon>Neognathae</taxon>
        <taxon>Neoaves</taxon>
        <taxon>Telluraves</taxon>
        <taxon>Coraciimorphae</taxon>
        <taxon>Piciformes</taxon>
        <taxon>Picidae</taxon>
        <taxon>Dryobates</taxon>
    </lineage>
</organism>
<proteinExistence type="predicted"/>
<dbReference type="PANTHER" id="PTHR15175:SF4">
    <property type="entry name" value="NADPH OXIDASE ACTIVATOR 1"/>
    <property type="match status" value="1"/>
</dbReference>
<feature type="non-terminal residue" evidence="1">
    <location>
        <position position="170"/>
    </location>
</feature>
<dbReference type="PANTHER" id="PTHR15175">
    <property type="entry name" value="NEUTROPHIL CYTOSOLIC FACTOR 2, NEUTROPHIL NADPH OXIDASE FACTOR 2"/>
    <property type="match status" value="1"/>
</dbReference>
<dbReference type="SMART" id="SM00028">
    <property type="entry name" value="TPR"/>
    <property type="match status" value="2"/>
</dbReference>
<reference evidence="1 2" key="1">
    <citation type="submission" date="2014-04" db="EMBL/GenBank/DDBJ databases">
        <title>Genome evolution of avian class.</title>
        <authorList>
            <person name="Zhang G."/>
            <person name="Li C."/>
        </authorList>
    </citation>
    <scope>NUCLEOTIDE SEQUENCE [LARGE SCALE GENOMIC DNA]</scope>
    <source>
        <strain evidence="1">BGI_N307</strain>
    </source>
</reference>
<keyword evidence="2" id="KW-1185">Reference proteome</keyword>
<evidence type="ECO:0000313" key="2">
    <source>
        <dbReference type="Proteomes" id="UP000053875"/>
    </source>
</evidence>
<accession>A0A093IJG4</accession>
<dbReference type="InterPro" id="IPR051864">
    <property type="entry name" value="NCF2_NOXA1"/>
</dbReference>
<dbReference type="AlphaFoldDB" id="A0A093IJG4"/>
<name>A0A093IJG4_DRYPU</name>
<dbReference type="InterPro" id="IPR011990">
    <property type="entry name" value="TPR-like_helical_dom_sf"/>
</dbReference>
<dbReference type="EMBL" id="KL215814">
    <property type="protein sequence ID" value="KFV66826.1"/>
    <property type="molecule type" value="Genomic_DNA"/>
</dbReference>
<dbReference type="GO" id="GO:0042554">
    <property type="term" value="P:superoxide anion generation"/>
    <property type="evidence" value="ECO:0007669"/>
    <property type="project" value="TreeGrafter"/>
</dbReference>
<dbReference type="Proteomes" id="UP000053875">
    <property type="component" value="Unassembled WGS sequence"/>
</dbReference>
<dbReference type="Gene3D" id="1.25.40.10">
    <property type="entry name" value="Tetratricopeptide repeat domain"/>
    <property type="match status" value="1"/>
</dbReference>
<feature type="non-terminal residue" evidence="1">
    <location>
        <position position="1"/>
    </location>
</feature>
<protein>
    <submittedName>
        <fullName evidence="1">NADPH oxidase activator 1</fullName>
    </submittedName>
</protein>
<gene>
    <name evidence="1" type="ORF">N307_01552</name>
</gene>
<dbReference type="InterPro" id="IPR019734">
    <property type="entry name" value="TPR_rpt"/>
</dbReference>
<sequence>CLSPQAFNRTVEKDNSLAVGYFQRGFVHLQLEMYEEALSDYQMAFNHLRKNPFIDYKQLGLRHILYAWEVLYSTAAAQCQLQQWQEARLTLEKAVVWRPEGRAAILELALERVQDSLPLEPMQVPLRELFRPRKKEVEQLASKDFLGKPKVISSIVPNDEYFGFEPLRFQ</sequence>
<dbReference type="STRING" id="118200.A0A093IJG4"/>
<dbReference type="SUPFAM" id="SSF48452">
    <property type="entry name" value="TPR-like"/>
    <property type="match status" value="1"/>
</dbReference>